<comment type="caution">
    <text evidence="2">The sequence shown here is derived from an EMBL/GenBank/DDBJ whole genome shotgun (WGS) entry which is preliminary data.</text>
</comment>
<protein>
    <submittedName>
        <fullName evidence="2">Uncharacterized protein</fullName>
    </submittedName>
</protein>
<keyword evidence="1" id="KW-1133">Transmembrane helix</keyword>
<gene>
    <name evidence="2" type="ORF">EZS27_044496</name>
</gene>
<proteinExistence type="predicted"/>
<organism evidence="2">
    <name type="scientific">termite gut metagenome</name>
    <dbReference type="NCBI Taxonomy" id="433724"/>
    <lineage>
        <taxon>unclassified sequences</taxon>
        <taxon>metagenomes</taxon>
        <taxon>organismal metagenomes</taxon>
    </lineage>
</organism>
<keyword evidence="1" id="KW-0472">Membrane</keyword>
<name>A0A5J4P5E2_9ZZZZ</name>
<evidence type="ECO:0000256" key="1">
    <source>
        <dbReference type="SAM" id="Phobius"/>
    </source>
</evidence>
<feature type="transmembrane region" description="Helical" evidence="1">
    <location>
        <begin position="83"/>
        <end position="100"/>
    </location>
</feature>
<accession>A0A5J4P5E2</accession>
<reference evidence="2" key="1">
    <citation type="submission" date="2019-03" db="EMBL/GenBank/DDBJ databases">
        <title>Single cell metagenomics reveals metabolic interactions within the superorganism composed of flagellate Streblomastix strix and complex community of Bacteroidetes bacteria on its surface.</title>
        <authorList>
            <person name="Treitli S.C."/>
            <person name="Kolisko M."/>
            <person name="Husnik F."/>
            <person name="Keeling P."/>
            <person name="Hampl V."/>
        </authorList>
    </citation>
    <scope>NUCLEOTIDE SEQUENCE</scope>
    <source>
        <strain evidence="2">STM</strain>
    </source>
</reference>
<dbReference type="AlphaFoldDB" id="A0A5J4P5E2"/>
<evidence type="ECO:0000313" key="2">
    <source>
        <dbReference type="EMBL" id="KAA6303863.1"/>
    </source>
</evidence>
<dbReference type="EMBL" id="SNRY01011989">
    <property type="protein sequence ID" value="KAA6303863.1"/>
    <property type="molecule type" value="Genomic_DNA"/>
</dbReference>
<keyword evidence="1" id="KW-0812">Transmembrane</keyword>
<sequence>MRRKTGASHTHNAGIGYFLYQFFRRQNATFNECVTTVYVIFPFVAFRINEYGGFGITACIYHRINLSHLTTDGRMDRNRDKTACFGYLGSYLYFIAFSSGM</sequence>